<dbReference type="EMBL" id="GBRH01216994">
    <property type="protein sequence ID" value="JAD80901.1"/>
    <property type="molecule type" value="Transcribed_RNA"/>
</dbReference>
<name>A0A0A9CZ58_ARUDO</name>
<evidence type="ECO:0000313" key="1">
    <source>
        <dbReference type="EMBL" id="JAD80901.1"/>
    </source>
</evidence>
<dbReference type="AlphaFoldDB" id="A0A0A9CZ58"/>
<protein>
    <submittedName>
        <fullName evidence="1">Uncharacterized protein</fullName>
    </submittedName>
</protein>
<organism evidence="1">
    <name type="scientific">Arundo donax</name>
    <name type="common">Giant reed</name>
    <name type="synonym">Donax arundinaceus</name>
    <dbReference type="NCBI Taxonomy" id="35708"/>
    <lineage>
        <taxon>Eukaryota</taxon>
        <taxon>Viridiplantae</taxon>
        <taxon>Streptophyta</taxon>
        <taxon>Embryophyta</taxon>
        <taxon>Tracheophyta</taxon>
        <taxon>Spermatophyta</taxon>
        <taxon>Magnoliopsida</taxon>
        <taxon>Liliopsida</taxon>
        <taxon>Poales</taxon>
        <taxon>Poaceae</taxon>
        <taxon>PACMAD clade</taxon>
        <taxon>Arundinoideae</taxon>
        <taxon>Arundineae</taxon>
        <taxon>Arundo</taxon>
    </lineage>
</organism>
<reference evidence="1" key="1">
    <citation type="submission" date="2014-09" db="EMBL/GenBank/DDBJ databases">
        <authorList>
            <person name="Magalhaes I.L.F."/>
            <person name="Oliveira U."/>
            <person name="Santos F.R."/>
            <person name="Vidigal T.H.D.A."/>
            <person name="Brescovit A.D."/>
            <person name="Santos A.J."/>
        </authorList>
    </citation>
    <scope>NUCLEOTIDE SEQUENCE</scope>
    <source>
        <tissue evidence="1">Shoot tissue taken approximately 20 cm above the soil surface</tissue>
    </source>
</reference>
<accession>A0A0A9CZ58</accession>
<sequence length="62" mass="7071">MPPLVTSPWPLRRRDAPCDRACVRVSCHLATPVFTPPLSPVAVRSFFSSCRFRPPFCTWLLK</sequence>
<proteinExistence type="predicted"/>
<reference evidence="1" key="2">
    <citation type="journal article" date="2015" name="Data Brief">
        <title>Shoot transcriptome of the giant reed, Arundo donax.</title>
        <authorList>
            <person name="Barrero R.A."/>
            <person name="Guerrero F.D."/>
            <person name="Moolhuijzen P."/>
            <person name="Goolsby J.A."/>
            <person name="Tidwell J."/>
            <person name="Bellgard S.E."/>
            <person name="Bellgard M.I."/>
        </authorList>
    </citation>
    <scope>NUCLEOTIDE SEQUENCE</scope>
    <source>
        <tissue evidence="1">Shoot tissue taken approximately 20 cm above the soil surface</tissue>
    </source>
</reference>